<dbReference type="AlphaFoldDB" id="A9UPF1"/>
<dbReference type="InParanoid" id="A9UPF1"/>
<protein>
    <submittedName>
        <fullName evidence="1">Uncharacterized protein</fullName>
    </submittedName>
</protein>
<dbReference type="GeneID" id="5887740"/>
<proteinExistence type="predicted"/>
<dbReference type="RefSeq" id="XP_001742172.1">
    <property type="nucleotide sequence ID" value="XM_001742120.1"/>
</dbReference>
<dbReference type="OMA" id="WLPGVRN"/>
<organism evidence="1 2">
    <name type="scientific">Monosiga brevicollis</name>
    <name type="common">Choanoflagellate</name>
    <dbReference type="NCBI Taxonomy" id="81824"/>
    <lineage>
        <taxon>Eukaryota</taxon>
        <taxon>Choanoflagellata</taxon>
        <taxon>Craspedida</taxon>
        <taxon>Salpingoecidae</taxon>
        <taxon>Monosiga</taxon>
    </lineage>
</organism>
<keyword evidence="2" id="KW-1185">Reference proteome</keyword>
<dbReference type="KEGG" id="mbr:MONBRDRAFT_4944"/>
<dbReference type="eggNOG" id="ENOG502S76K">
    <property type="taxonomic scope" value="Eukaryota"/>
</dbReference>
<reference evidence="1 2" key="1">
    <citation type="journal article" date="2008" name="Nature">
        <title>The genome of the choanoflagellate Monosiga brevicollis and the origin of metazoans.</title>
        <authorList>
            <consortium name="JGI Sequencing"/>
            <person name="King N."/>
            <person name="Westbrook M.J."/>
            <person name="Young S.L."/>
            <person name="Kuo A."/>
            <person name="Abedin M."/>
            <person name="Chapman J."/>
            <person name="Fairclough S."/>
            <person name="Hellsten U."/>
            <person name="Isogai Y."/>
            <person name="Letunic I."/>
            <person name="Marr M."/>
            <person name="Pincus D."/>
            <person name="Putnam N."/>
            <person name="Rokas A."/>
            <person name="Wright K.J."/>
            <person name="Zuzow R."/>
            <person name="Dirks W."/>
            <person name="Good M."/>
            <person name="Goodstein D."/>
            <person name="Lemons D."/>
            <person name="Li W."/>
            <person name="Lyons J.B."/>
            <person name="Morris A."/>
            <person name="Nichols S."/>
            <person name="Richter D.J."/>
            <person name="Salamov A."/>
            <person name="Bork P."/>
            <person name="Lim W.A."/>
            <person name="Manning G."/>
            <person name="Miller W.T."/>
            <person name="McGinnis W."/>
            <person name="Shapiro H."/>
            <person name="Tjian R."/>
            <person name="Grigoriev I.V."/>
            <person name="Rokhsar D."/>
        </authorList>
    </citation>
    <scope>NUCLEOTIDE SEQUENCE [LARGE SCALE GENOMIC DNA]</scope>
    <source>
        <strain evidence="2">MX1 / ATCC 50154</strain>
    </source>
</reference>
<dbReference type="Proteomes" id="UP000001357">
    <property type="component" value="Unassembled WGS sequence"/>
</dbReference>
<evidence type="ECO:0000313" key="2">
    <source>
        <dbReference type="Proteomes" id="UP000001357"/>
    </source>
</evidence>
<evidence type="ECO:0000313" key="1">
    <source>
        <dbReference type="EMBL" id="EDQ92410.1"/>
    </source>
</evidence>
<sequence>MSEPSCISSFQGPIQAWLRPGQWCFGVRAIRQGEERWACGCSRQQLVDGLEAVVASAQLNALANTRKVRMGKVKEDFSFVRIESYTASAEWLDVTEFHIESAGDGVSVRVKSFSSGFTPTCVPLAPLLSAVCFWVPFSDYGPQGSLNKLRIKEIREQLTKDGLVPSITVA</sequence>
<dbReference type="EMBL" id="CH991543">
    <property type="protein sequence ID" value="EDQ92410.1"/>
    <property type="molecule type" value="Genomic_DNA"/>
</dbReference>
<gene>
    <name evidence="1" type="ORF">MONBRDRAFT_4944</name>
</gene>
<accession>A9UPF1</accession>
<name>A9UPF1_MONBE</name>